<proteinExistence type="predicted"/>
<gene>
    <name evidence="2" type="ORF">RFI_07012</name>
</gene>
<dbReference type="Proteomes" id="UP000023152">
    <property type="component" value="Unassembled WGS sequence"/>
</dbReference>
<organism evidence="2 3">
    <name type="scientific">Reticulomyxa filosa</name>
    <dbReference type="NCBI Taxonomy" id="46433"/>
    <lineage>
        <taxon>Eukaryota</taxon>
        <taxon>Sar</taxon>
        <taxon>Rhizaria</taxon>
        <taxon>Retaria</taxon>
        <taxon>Foraminifera</taxon>
        <taxon>Monothalamids</taxon>
        <taxon>Reticulomyxidae</taxon>
        <taxon>Reticulomyxa</taxon>
    </lineage>
</organism>
<comment type="caution">
    <text evidence="2">The sequence shown here is derived from an EMBL/GenBank/DDBJ whole genome shotgun (WGS) entry which is preliminary data.</text>
</comment>
<evidence type="ECO:0000256" key="1">
    <source>
        <dbReference type="SAM" id="MobiDB-lite"/>
    </source>
</evidence>
<evidence type="ECO:0000313" key="2">
    <source>
        <dbReference type="EMBL" id="ETO30109.1"/>
    </source>
</evidence>
<protein>
    <submittedName>
        <fullName evidence="2">Uncharacterized protein</fullName>
    </submittedName>
</protein>
<evidence type="ECO:0000313" key="3">
    <source>
        <dbReference type="Proteomes" id="UP000023152"/>
    </source>
</evidence>
<dbReference type="EMBL" id="ASPP01005672">
    <property type="protein sequence ID" value="ETO30109.1"/>
    <property type="molecule type" value="Genomic_DNA"/>
</dbReference>
<sequence>MIIKDEEKYVPLVLRKAKERLQTMEKEILKRTREMEMHLKVKEKMFAEMQNIQKQLDDVMKEYKIVSQQLEQLRNNHNTTDEDDDSAQRQGDESD</sequence>
<feature type="compositionally biased region" description="Basic and acidic residues" evidence="1">
    <location>
        <begin position="86"/>
        <end position="95"/>
    </location>
</feature>
<feature type="region of interest" description="Disordered" evidence="1">
    <location>
        <begin position="72"/>
        <end position="95"/>
    </location>
</feature>
<accession>X6NWA5</accession>
<keyword evidence="3" id="KW-1185">Reference proteome</keyword>
<dbReference type="AlphaFoldDB" id="X6NWA5"/>
<name>X6NWA5_RETFI</name>
<reference evidence="2 3" key="1">
    <citation type="journal article" date="2013" name="Curr. Biol.">
        <title>The Genome of the Foraminiferan Reticulomyxa filosa.</title>
        <authorList>
            <person name="Glockner G."/>
            <person name="Hulsmann N."/>
            <person name="Schleicher M."/>
            <person name="Noegel A.A."/>
            <person name="Eichinger L."/>
            <person name="Gallinger C."/>
            <person name="Pawlowski J."/>
            <person name="Sierra R."/>
            <person name="Euteneuer U."/>
            <person name="Pillet L."/>
            <person name="Moustafa A."/>
            <person name="Platzer M."/>
            <person name="Groth M."/>
            <person name="Szafranski K."/>
            <person name="Schliwa M."/>
        </authorList>
    </citation>
    <scope>NUCLEOTIDE SEQUENCE [LARGE SCALE GENOMIC DNA]</scope>
</reference>